<evidence type="ECO:0000313" key="1">
    <source>
        <dbReference type="EMBL" id="KAK3347288.1"/>
    </source>
</evidence>
<gene>
    <name evidence="1" type="ORF">B0T25DRAFT_298389</name>
</gene>
<dbReference type="AlphaFoldDB" id="A0AAJ0HCX2"/>
<accession>A0AAJ0HCX2</accession>
<dbReference type="PANTHER" id="PTHR37540:SF5">
    <property type="entry name" value="TRANSCRIPTION FACTOR DOMAIN-CONTAINING PROTEIN"/>
    <property type="match status" value="1"/>
</dbReference>
<organism evidence="1 2">
    <name type="scientific">Lasiosphaeria hispida</name>
    <dbReference type="NCBI Taxonomy" id="260671"/>
    <lineage>
        <taxon>Eukaryota</taxon>
        <taxon>Fungi</taxon>
        <taxon>Dikarya</taxon>
        <taxon>Ascomycota</taxon>
        <taxon>Pezizomycotina</taxon>
        <taxon>Sordariomycetes</taxon>
        <taxon>Sordariomycetidae</taxon>
        <taxon>Sordariales</taxon>
        <taxon>Lasiosphaeriaceae</taxon>
        <taxon>Lasiosphaeria</taxon>
    </lineage>
</organism>
<name>A0AAJ0HCX2_9PEZI</name>
<keyword evidence="2" id="KW-1185">Reference proteome</keyword>
<proteinExistence type="predicted"/>
<reference evidence="1" key="1">
    <citation type="journal article" date="2023" name="Mol. Phylogenet. Evol.">
        <title>Genome-scale phylogeny and comparative genomics of the fungal order Sordariales.</title>
        <authorList>
            <person name="Hensen N."/>
            <person name="Bonometti L."/>
            <person name="Westerberg I."/>
            <person name="Brannstrom I.O."/>
            <person name="Guillou S."/>
            <person name="Cros-Aarteil S."/>
            <person name="Calhoun S."/>
            <person name="Haridas S."/>
            <person name="Kuo A."/>
            <person name="Mondo S."/>
            <person name="Pangilinan J."/>
            <person name="Riley R."/>
            <person name="LaButti K."/>
            <person name="Andreopoulos B."/>
            <person name="Lipzen A."/>
            <person name="Chen C."/>
            <person name="Yan M."/>
            <person name="Daum C."/>
            <person name="Ng V."/>
            <person name="Clum A."/>
            <person name="Steindorff A."/>
            <person name="Ohm R.A."/>
            <person name="Martin F."/>
            <person name="Silar P."/>
            <person name="Natvig D.O."/>
            <person name="Lalanne C."/>
            <person name="Gautier V."/>
            <person name="Ament-Velasquez S.L."/>
            <person name="Kruys A."/>
            <person name="Hutchinson M.I."/>
            <person name="Powell A.J."/>
            <person name="Barry K."/>
            <person name="Miller A.N."/>
            <person name="Grigoriev I.V."/>
            <person name="Debuchy R."/>
            <person name="Gladieux P."/>
            <person name="Hiltunen Thoren M."/>
            <person name="Johannesson H."/>
        </authorList>
    </citation>
    <scope>NUCLEOTIDE SEQUENCE</scope>
    <source>
        <strain evidence="1">CBS 955.72</strain>
    </source>
</reference>
<sequence length="294" mass="32311">MEGQASQTRRPSGPFQVIQFVNSDEEGGQNAGTVIHSHAARIVHARRRRARVLAHQAARHGGQEHQLQFHNEATEEISAVLPRRYCRPSPETIGSGRSDPFTSFTRPFSPLENFLLDHYIAHIVPRMKSQCRGLRARGQMYADAMTADWVRLALNDPECLNSLFLNASRHISVSHQQVQQQERFTELAVRYKLLSVRAVSRAIAGSEGEASGFSDAVFAEILALAFDEVLLGESAMTKRHVQGALEMVEVNGGWGALGLNGFLEMLLLRYVERVGLLAQAASPLTTDGGGVSEG</sequence>
<comment type="caution">
    <text evidence="1">The sequence shown here is derived from an EMBL/GenBank/DDBJ whole genome shotgun (WGS) entry which is preliminary data.</text>
</comment>
<dbReference type="Proteomes" id="UP001275084">
    <property type="component" value="Unassembled WGS sequence"/>
</dbReference>
<dbReference type="EMBL" id="JAUIQD010000006">
    <property type="protein sequence ID" value="KAK3347288.1"/>
    <property type="molecule type" value="Genomic_DNA"/>
</dbReference>
<protein>
    <submittedName>
        <fullName evidence="1">Uncharacterized protein</fullName>
    </submittedName>
</protein>
<dbReference type="PANTHER" id="PTHR37540">
    <property type="entry name" value="TRANSCRIPTION FACTOR (ACR-2), PUTATIVE-RELATED-RELATED"/>
    <property type="match status" value="1"/>
</dbReference>
<evidence type="ECO:0000313" key="2">
    <source>
        <dbReference type="Proteomes" id="UP001275084"/>
    </source>
</evidence>
<reference evidence="1" key="2">
    <citation type="submission" date="2023-06" db="EMBL/GenBank/DDBJ databases">
        <authorList>
            <consortium name="Lawrence Berkeley National Laboratory"/>
            <person name="Haridas S."/>
            <person name="Hensen N."/>
            <person name="Bonometti L."/>
            <person name="Westerberg I."/>
            <person name="Brannstrom I.O."/>
            <person name="Guillou S."/>
            <person name="Cros-Aarteil S."/>
            <person name="Calhoun S."/>
            <person name="Kuo A."/>
            <person name="Mondo S."/>
            <person name="Pangilinan J."/>
            <person name="Riley R."/>
            <person name="Labutti K."/>
            <person name="Andreopoulos B."/>
            <person name="Lipzen A."/>
            <person name="Chen C."/>
            <person name="Yanf M."/>
            <person name="Daum C."/>
            <person name="Ng V."/>
            <person name="Clum A."/>
            <person name="Steindorff A."/>
            <person name="Ohm R."/>
            <person name="Martin F."/>
            <person name="Silar P."/>
            <person name="Natvig D."/>
            <person name="Lalanne C."/>
            <person name="Gautier V."/>
            <person name="Ament-Velasquez S.L."/>
            <person name="Kruys A."/>
            <person name="Hutchinson M.I."/>
            <person name="Powell A.J."/>
            <person name="Barry K."/>
            <person name="Miller A.N."/>
            <person name="Grigoriev I.V."/>
            <person name="Debuchy R."/>
            <person name="Gladieux P."/>
            <person name="Thoren M.H."/>
            <person name="Johannesson H."/>
        </authorList>
    </citation>
    <scope>NUCLEOTIDE SEQUENCE</scope>
    <source>
        <strain evidence="1">CBS 955.72</strain>
    </source>
</reference>